<dbReference type="OrthoDB" id="10472140at2759"/>
<dbReference type="EMBL" id="WOWK01000110">
    <property type="protein sequence ID" value="KAF0318437.1"/>
    <property type="molecule type" value="Genomic_DNA"/>
</dbReference>
<keyword evidence="2" id="KW-1185">Reference proteome</keyword>
<sequence>MTDKYGPRFITGQPSIKSYETERSAMPSIDVGGFAGVGGVGWKKTESGTETDCWKFYGSPKASSDGGGFTALVWHLEETKLDNQPPHPPRFHTAFAFHHSKKPIRMHVEVEGKLKNRMNLSRFLSKPMITDVDLTLVSSYTKRLDNIAEYLNYNMELENSKEAPAEMTGTLPVIFKEEPSSPVSSDDLEGSTIYPAGSQYIEAQEPEFGDLMALLQQPARVRSRIGAAKTPITSNGYREPYHRKAAIDRDTPAPFQNSEEETKAALGVPNSVALALMQFLIILLNSMGLDLKK</sequence>
<dbReference type="Proteomes" id="UP000434172">
    <property type="component" value="Unassembled WGS sequence"/>
</dbReference>
<protein>
    <submittedName>
        <fullName evidence="1">Uncharacterized protein</fullName>
    </submittedName>
</protein>
<dbReference type="AlphaFoldDB" id="A0A8H3W576"/>
<reference evidence="1 2" key="1">
    <citation type="submission" date="2019-12" db="EMBL/GenBank/DDBJ databases">
        <title>A genome sequence resource for the geographically widespread anthracnose pathogen Colletotrichum asianum.</title>
        <authorList>
            <person name="Meng Y."/>
        </authorList>
    </citation>
    <scope>NUCLEOTIDE SEQUENCE [LARGE SCALE GENOMIC DNA]</scope>
    <source>
        <strain evidence="1 2">ICMP 18580</strain>
    </source>
</reference>
<name>A0A8H3W576_9PEZI</name>
<organism evidence="1 2">
    <name type="scientific">Colletotrichum asianum</name>
    <dbReference type="NCBI Taxonomy" id="702518"/>
    <lineage>
        <taxon>Eukaryota</taxon>
        <taxon>Fungi</taxon>
        <taxon>Dikarya</taxon>
        <taxon>Ascomycota</taxon>
        <taxon>Pezizomycotina</taxon>
        <taxon>Sordariomycetes</taxon>
        <taxon>Hypocreomycetidae</taxon>
        <taxon>Glomerellales</taxon>
        <taxon>Glomerellaceae</taxon>
        <taxon>Colletotrichum</taxon>
        <taxon>Colletotrichum gloeosporioides species complex</taxon>
    </lineage>
</organism>
<accession>A0A8H3W576</accession>
<evidence type="ECO:0000313" key="1">
    <source>
        <dbReference type="EMBL" id="KAF0318437.1"/>
    </source>
</evidence>
<proteinExistence type="predicted"/>
<comment type="caution">
    <text evidence="1">The sequence shown here is derived from an EMBL/GenBank/DDBJ whole genome shotgun (WGS) entry which is preliminary data.</text>
</comment>
<gene>
    <name evidence="1" type="ORF">GQ607_014355</name>
</gene>
<evidence type="ECO:0000313" key="2">
    <source>
        <dbReference type="Proteomes" id="UP000434172"/>
    </source>
</evidence>